<dbReference type="Pfam" id="PF03099">
    <property type="entry name" value="BPL_LplA_LipB"/>
    <property type="match status" value="1"/>
</dbReference>
<dbReference type="GO" id="GO:0004077">
    <property type="term" value="F:biotin--[biotin carboxyl-carrier protein] ligase activity"/>
    <property type="evidence" value="ECO:0007669"/>
    <property type="project" value="UniProtKB-EC"/>
</dbReference>
<evidence type="ECO:0000256" key="4">
    <source>
        <dbReference type="ARBA" id="ARBA00023267"/>
    </source>
</evidence>
<dbReference type="EMBL" id="VOHM01000006">
    <property type="protein sequence ID" value="TWT26841.1"/>
    <property type="molecule type" value="Genomic_DNA"/>
</dbReference>
<evidence type="ECO:0000256" key="5">
    <source>
        <dbReference type="ARBA" id="ARBA00024227"/>
    </source>
</evidence>
<proteinExistence type="predicted"/>
<dbReference type="InterPro" id="IPR003142">
    <property type="entry name" value="BPL_C"/>
</dbReference>
<sequence>MTDRNPLDMPRLRAAVAGTYAHVTHTESTGSTNADLVSAAQQGAPAWTAAVTEYQSAGRGRHGRVWTAPKSSQVILSILLRPPAETRQRLGTLPLVTGLAILDALPIDARLKWPNDVLVQGRKLCGILGEAVALDEHPALVMGLGLNVSLTEAELPVPHAISLDLAFPGMEFDRTELTAQILLALHRRLTQWINDDPTLIRDYRSVCSSIGQQVKVLLPGDETLLGEAVGVADDGRLRVVDKRGVSHVLAAGDVTHLRLQ</sequence>
<protein>
    <recommendedName>
        <fullName evidence="5">biotin--[biotin carboxyl-carrier protein] ligase</fullName>
        <ecNumber evidence="5">6.3.4.15</ecNumber>
    </recommendedName>
</protein>
<accession>A0A5C5UJC1</accession>
<dbReference type="PANTHER" id="PTHR12835:SF5">
    <property type="entry name" value="BIOTIN--PROTEIN LIGASE"/>
    <property type="match status" value="1"/>
</dbReference>
<organism evidence="7 8">
    <name type="scientific">Corynebacterium canis</name>
    <dbReference type="NCBI Taxonomy" id="679663"/>
    <lineage>
        <taxon>Bacteria</taxon>
        <taxon>Bacillati</taxon>
        <taxon>Actinomycetota</taxon>
        <taxon>Actinomycetes</taxon>
        <taxon>Mycobacteriales</taxon>
        <taxon>Corynebacteriaceae</taxon>
        <taxon>Corynebacterium</taxon>
    </lineage>
</organism>
<evidence type="ECO:0000256" key="3">
    <source>
        <dbReference type="ARBA" id="ARBA00022840"/>
    </source>
</evidence>
<dbReference type="InterPro" id="IPR004408">
    <property type="entry name" value="Biotin_CoA_COase_ligase"/>
</dbReference>
<keyword evidence="2" id="KW-0547">Nucleotide-binding</keyword>
<dbReference type="Pfam" id="PF02237">
    <property type="entry name" value="BPL_C"/>
    <property type="match status" value="1"/>
</dbReference>
<reference evidence="7 8" key="1">
    <citation type="submission" date="2019-08" db="EMBL/GenBank/DDBJ databases">
        <authorList>
            <person name="Lei W."/>
        </authorList>
    </citation>
    <scope>NUCLEOTIDE SEQUENCE [LARGE SCALE GENOMIC DNA]</scope>
    <source>
        <strain evidence="7 8">CCUG 58627</strain>
    </source>
</reference>
<dbReference type="SUPFAM" id="SSF50037">
    <property type="entry name" value="C-terminal domain of transcriptional repressors"/>
    <property type="match status" value="1"/>
</dbReference>
<evidence type="ECO:0000256" key="1">
    <source>
        <dbReference type="ARBA" id="ARBA00022598"/>
    </source>
</evidence>
<evidence type="ECO:0000313" key="7">
    <source>
        <dbReference type="EMBL" id="TWT26841.1"/>
    </source>
</evidence>
<dbReference type="PANTHER" id="PTHR12835">
    <property type="entry name" value="BIOTIN PROTEIN LIGASE"/>
    <property type="match status" value="1"/>
</dbReference>
<keyword evidence="8" id="KW-1185">Reference proteome</keyword>
<dbReference type="RefSeq" id="WP_146323905.1">
    <property type="nucleotide sequence ID" value="NZ_BAABLR010000005.1"/>
</dbReference>
<dbReference type="InterPro" id="IPR045864">
    <property type="entry name" value="aa-tRNA-synth_II/BPL/LPL"/>
</dbReference>
<keyword evidence="1 7" id="KW-0436">Ligase</keyword>
<dbReference type="OrthoDB" id="9807064at2"/>
<evidence type="ECO:0000313" key="8">
    <source>
        <dbReference type="Proteomes" id="UP000320791"/>
    </source>
</evidence>
<evidence type="ECO:0000259" key="6">
    <source>
        <dbReference type="PROSITE" id="PS51733"/>
    </source>
</evidence>
<dbReference type="Gene3D" id="3.30.930.10">
    <property type="entry name" value="Bira Bifunctional Protein, Domain 2"/>
    <property type="match status" value="1"/>
</dbReference>
<dbReference type="Proteomes" id="UP000320791">
    <property type="component" value="Unassembled WGS sequence"/>
</dbReference>
<name>A0A5C5UJC1_9CORY</name>
<gene>
    <name evidence="7" type="ORF">FRX94_04365</name>
</gene>
<dbReference type="PROSITE" id="PS51733">
    <property type="entry name" value="BPL_LPL_CATALYTIC"/>
    <property type="match status" value="1"/>
</dbReference>
<dbReference type="InterPro" id="IPR004143">
    <property type="entry name" value="BPL_LPL_catalytic"/>
</dbReference>
<dbReference type="GO" id="GO:0005737">
    <property type="term" value="C:cytoplasm"/>
    <property type="evidence" value="ECO:0007669"/>
    <property type="project" value="TreeGrafter"/>
</dbReference>
<dbReference type="GO" id="GO:0005524">
    <property type="term" value="F:ATP binding"/>
    <property type="evidence" value="ECO:0007669"/>
    <property type="project" value="UniProtKB-KW"/>
</dbReference>
<dbReference type="NCBIfam" id="TIGR00121">
    <property type="entry name" value="birA_ligase"/>
    <property type="match status" value="1"/>
</dbReference>
<keyword evidence="4" id="KW-0092">Biotin</keyword>
<comment type="caution">
    <text evidence="7">The sequence shown here is derived from an EMBL/GenBank/DDBJ whole genome shotgun (WGS) entry which is preliminary data.</text>
</comment>
<dbReference type="Gene3D" id="2.30.30.100">
    <property type="match status" value="1"/>
</dbReference>
<dbReference type="InterPro" id="IPR008988">
    <property type="entry name" value="Transcriptional_repressor_C"/>
</dbReference>
<dbReference type="AlphaFoldDB" id="A0A5C5UJC1"/>
<dbReference type="SUPFAM" id="SSF55681">
    <property type="entry name" value="Class II aaRS and biotin synthetases"/>
    <property type="match status" value="1"/>
</dbReference>
<feature type="domain" description="BPL/LPL catalytic" evidence="6">
    <location>
        <begin position="6"/>
        <end position="193"/>
    </location>
</feature>
<dbReference type="CDD" id="cd16442">
    <property type="entry name" value="BPL"/>
    <property type="match status" value="1"/>
</dbReference>
<keyword evidence="3" id="KW-0067">ATP-binding</keyword>
<evidence type="ECO:0000256" key="2">
    <source>
        <dbReference type="ARBA" id="ARBA00022741"/>
    </source>
</evidence>
<dbReference type="EC" id="6.3.4.15" evidence="5"/>